<organism evidence="2 3">
    <name type="scientific">Vanilla planifolia</name>
    <name type="common">Vanilla</name>
    <dbReference type="NCBI Taxonomy" id="51239"/>
    <lineage>
        <taxon>Eukaryota</taxon>
        <taxon>Viridiplantae</taxon>
        <taxon>Streptophyta</taxon>
        <taxon>Embryophyta</taxon>
        <taxon>Tracheophyta</taxon>
        <taxon>Spermatophyta</taxon>
        <taxon>Magnoliopsida</taxon>
        <taxon>Liliopsida</taxon>
        <taxon>Asparagales</taxon>
        <taxon>Orchidaceae</taxon>
        <taxon>Vanilloideae</taxon>
        <taxon>Vanilleae</taxon>
        <taxon>Vanilla</taxon>
    </lineage>
</organism>
<feature type="region of interest" description="Disordered" evidence="1">
    <location>
        <begin position="52"/>
        <end position="71"/>
    </location>
</feature>
<dbReference type="EMBL" id="JADCNM010000007">
    <property type="protein sequence ID" value="KAG0474427.1"/>
    <property type="molecule type" value="Genomic_DNA"/>
</dbReference>
<name>A0A835UUG1_VANPL</name>
<comment type="caution">
    <text evidence="2">The sequence shown here is derived from an EMBL/GenBank/DDBJ whole genome shotgun (WGS) entry which is preliminary data.</text>
</comment>
<sequence>MACTTLLACLRRGPQALACGLISQLPPIASSALSKIRASTIVGTDNRVEHRMRSSAATNHGTSTLEVESSVSASGFLRLPILDDASS</sequence>
<dbReference type="AlphaFoldDB" id="A0A835UUG1"/>
<accession>A0A835UUG1</accession>
<evidence type="ECO:0000313" key="3">
    <source>
        <dbReference type="Proteomes" id="UP000639772"/>
    </source>
</evidence>
<proteinExistence type="predicted"/>
<feature type="compositionally biased region" description="Polar residues" evidence="1">
    <location>
        <begin position="55"/>
        <end position="71"/>
    </location>
</feature>
<evidence type="ECO:0000313" key="2">
    <source>
        <dbReference type="EMBL" id="KAG0474427.1"/>
    </source>
</evidence>
<dbReference type="Proteomes" id="UP000639772">
    <property type="component" value="Chromosome 7"/>
</dbReference>
<protein>
    <submittedName>
        <fullName evidence="2">Uncharacterized protein</fullName>
    </submittedName>
</protein>
<reference evidence="2 3" key="1">
    <citation type="journal article" date="2020" name="Nat. Food">
        <title>A phased Vanilla planifolia genome enables genetic improvement of flavour and production.</title>
        <authorList>
            <person name="Hasing T."/>
            <person name="Tang H."/>
            <person name="Brym M."/>
            <person name="Khazi F."/>
            <person name="Huang T."/>
            <person name="Chambers A.H."/>
        </authorList>
    </citation>
    <scope>NUCLEOTIDE SEQUENCE [LARGE SCALE GENOMIC DNA]</scope>
    <source>
        <tissue evidence="2">Leaf</tissue>
    </source>
</reference>
<evidence type="ECO:0000256" key="1">
    <source>
        <dbReference type="SAM" id="MobiDB-lite"/>
    </source>
</evidence>
<gene>
    <name evidence="2" type="ORF">HPP92_014113</name>
</gene>